<sequence>MSPRSAPSPVTRTDSISPYPSAMSRKAPMQPKSTRQQYSGMIPDPPSPSRPLIHFPSSLWRLSHAKVRVPLPRHPRRVRRAFIRVKCDLKDLPTLASGSHPPCSNCNERGLNCVDEFAEVKAVKLLRRGRRLQKVEQVYGKTANGETDLHALNPPRCAIPQLKPEFFRSAFFHRFHIQRPILEPNEYCSRYSEWFNGSSDALLIPGQLIALVLVVWAASYGINEAGEEAPACSGENIQQRKERVNEMLVELLYLIDIHGILRRPSWDSVRVLLLTMPLTDEVQNPMERLAMYDSAMSQVYALSTLTTSADIGCGDYVDALVRARVFWYAFVVDGITSGLGGGRISLTTENLTAFESSLPHIGNGGGASAGYAFAFRFATVPIRIAMVCRDIHALLTGPGPKARPHDDIDEDKLLRVWVTLDECWTSLDDLRNGGAYGIVQLEDIERFIDGWQIFLFESHNVIRESLKNRLVALPVPDTTYMSESSRRKSETIIRLHDKANSKCHNAVRHVVDILRRNLGTPFFQFDAALVRDGCFFAGFLLASDAGTREEVEICLRALSEMRWAFSKNDERQRTVGLVWEQNGPPGRGQSSRSFSSSPADEAIRGPGTYEGSYIRRPLIRPTSVPPLSLSATTMGAGYDPSSAPNTACTADGRWPSAASGSGSESEQYQGSSHRSSPSVPHAASSYPSASHNPLSINNVLHSDDVGVGPPPLLLASSRVPTGHSTGQGSYYVPPSYNYLPVGDTVDARQAPAASGSMEALHTADQTPAFSHPTTSFDYTGVSYSSTSLGQPEAGSSYLPATSTAQGGSPQFGSGSYY</sequence>
<evidence type="ECO:0000313" key="2">
    <source>
        <dbReference type="EMBL" id="OJT08960.1"/>
    </source>
</evidence>
<reference evidence="2 3" key="1">
    <citation type="submission" date="2016-10" db="EMBL/GenBank/DDBJ databases">
        <title>Genome sequence of the basidiomycete white-rot fungus Trametes pubescens.</title>
        <authorList>
            <person name="Makela M.R."/>
            <person name="Granchi Z."/>
            <person name="Peng M."/>
            <person name="De Vries R.P."/>
            <person name="Grigoriev I."/>
            <person name="Riley R."/>
            <person name="Hilden K."/>
        </authorList>
    </citation>
    <scope>NUCLEOTIDE SEQUENCE [LARGE SCALE GENOMIC DNA]</scope>
    <source>
        <strain evidence="2 3">FBCC735</strain>
    </source>
</reference>
<evidence type="ECO:0008006" key="4">
    <source>
        <dbReference type="Google" id="ProtNLM"/>
    </source>
</evidence>
<feature type="compositionally biased region" description="Polar residues" evidence="1">
    <location>
        <begin position="798"/>
        <end position="817"/>
    </location>
</feature>
<feature type="compositionally biased region" description="Polar residues" evidence="1">
    <location>
        <begin position="8"/>
        <end position="18"/>
    </location>
</feature>
<feature type="region of interest" description="Disordered" evidence="1">
    <location>
        <begin position="1"/>
        <end position="50"/>
    </location>
</feature>
<feature type="region of interest" description="Disordered" evidence="1">
    <location>
        <begin position="638"/>
        <end position="702"/>
    </location>
</feature>
<protein>
    <recommendedName>
        <fullName evidence="4">Zn(2)-C6 fungal-type domain-containing protein</fullName>
    </recommendedName>
</protein>
<dbReference type="AlphaFoldDB" id="A0A1M2VN30"/>
<feature type="compositionally biased region" description="Low complexity" evidence="1">
    <location>
        <begin position="656"/>
        <end position="691"/>
    </location>
</feature>
<dbReference type="OMA" id="FIDGWQI"/>
<name>A0A1M2VN30_TRAPU</name>
<dbReference type="STRING" id="154538.A0A1M2VN30"/>
<feature type="region of interest" description="Disordered" evidence="1">
    <location>
        <begin position="576"/>
        <end position="616"/>
    </location>
</feature>
<evidence type="ECO:0000313" key="3">
    <source>
        <dbReference type="Proteomes" id="UP000184267"/>
    </source>
</evidence>
<gene>
    <name evidence="2" type="ORF">TRAPUB_170</name>
</gene>
<accession>A0A1M2VN30</accession>
<dbReference type="Proteomes" id="UP000184267">
    <property type="component" value="Unassembled WGS sequence"/>
</dbReference>
<evidence type="ECO:0000256" key="1">
    <source>
        <dbReference type="SAM" id="MobiDB-lite"/>
    </source>
</evidence>
<feature type="compositionally biased region" description="Low complexity" evidence="1">
    <location>
        <begin position="583"/>
        <end position="598"/>
    </location>
</feature>
<dbReference type="CDD" id="cd00067">
    <property type="entry name" value="GAL4"/>
    <property type="match status" value="1"/>
</dbReference>
<proteinExistence type="predicted"/>
<dbReference type="OrthoDB" id="3263880at2759"/>
<dbReference type="GO" id="GO:0008270">
    <property type="term" value="F:zinc ion binding"/>
    <property type="evidence" value="ECO:0007669"/>
    <property type="project" value="InterPro"/>
</dbReference>
<dbReference type="GO" id="GO:0000981">
    <property type="term" value="F:DNA-binding transcription factor activity, RNA polymerase II-specific"/>
    <property type="evidence" value="ECO:0007669"/>
    <property type="project" value="InterPro"/>
</dbReference>
<comment type="caution">
    <text evidence="2">The sequence shown here is derived from an EMBL/GenBank/DDBJ whole genome shotgun (WGS) entry which is preliminary data.</text>
</comment>
<dbReference type="EMBL" id="MNAD01000992">
    <property type="protein sequence ID" value="OJT08960.1"/>
    <property type="molecule type" value="Genomic_DNA"/>
</dbReference>
<dbReference type="CDD" id="cd12148">
    <property type="entry name" value="fungal_TF_MHR"/>
    <property type="match status" value="1"/>
</dbReference>
<dbReference type="InterPro" id="IPR001138">
    <property type="entry name" value="Zn2Cys6_DnaBD"/>
</dbReference>
<keyword evidence="3" id="KW-1185">Reference proteome</keyword>
<feature type="region of interest" description="Disordered" evidence="1">
    <location>
        <begin position="783"/>
        <end position="817"/>
    </location>
</feature>
<organism evidence="2 3">
    <name type="scientific">Trametes pubescens</name>
    <name type="common">White-rot fungus</name>
    <dbReference type="NCBI Taxonomy" id="154538"/>
    <lineage>
        <taxon>Eukaryota</taxon>
        <taxon>Fungi</taxon>
        <taxon>Dikarya</taxon>
        <taxon>Basidiomycota</taxon>
        <taxon>Agaricomycotina</taxon>
        <taxon>Agaricomycetes</taxon>
        <taxon>Polyporales</taxon>
        <taxon>Polyporaceae</taxon>
        <taxon>Trametes</taxon>
    </lineage>
</organism>